<evidence type="ECO:0000256" key="2">
    <source>
        <dbReference type="PROSITE-ProRule" id="PRU00285"/>
    </source>
</evidence>
<dbReference type="InterPro" id="IPR008978">
    <property type="entry name" value="HSP20-like_chaperone"/>
</dbReference>
<feature type="region of interest" description="Disordered" evidence="4">
    <location>
        <begin position="1"/>
        <end position="41"/>
    </location>
</feature>
<dbReference type="Pfam" id="PF00011">
    <property type="entry name" value="HSP20"/>
    <property type="match status" value="1"/>
</dbReference>
<feature type="compositionally biased region" description="Basic and acidic residues" evidence="4">
    <location>
        <begin position="11"/>
        <end position="25"/>
    </location>
</feature>
<sequence length="289" mass="32474">MVDPTHCGSTLRRDLESVRSHRNQSEHISGNIRSSTPLPLRTHHLQPLPCVLRSPSPDRVTNSGRKMSLALSSFSPSSVLLPTRRGPINRRRWHITAMGAQSRDDLDHLQRASKPQQSQTLLKRRAAPSSPIAVPSGLWDRFPTARTIQQMMDTMERVMEDPFAYGGASLPSLSGEDSVGSYRRGRTPWEVKEGEGEYRMRFDMPGMTKKDVKVWVEERMLVIEAKKLPAKEGEEEDWAATSYGRYSSRIALPDNVLVEQIKAEVKDGVLYITIPKASTSTKVLDVDVQ</sequence>
<dbReference type="InterPro" id="IPR002068">
    <property type="entry name" value="A-crystallin/Hsp20_dom"/>
</dbReference>
<organism evidence="6 7">
    <name type="scientific">Ensete ventricosum</name>
    <name type="common">Abyssinian banana</name>
    <name type="synonym">Musa ensete</name>
    <dbReference type="NCBI Taxonomy" id="4639"/>
    <lineage>
        <taxon>Eukaryota</taxon>
        <taxon>Viridiplantae</taxon>
        <taxon>Streptophyta</taxon>
        <taxon>Embryophyta</taxon>
        <taxon>Tracheophyta</taxon>
        <taxon>Spermatophyta</taxon>
        <taxon>Magnoliopsida</taxon>
        <taxon>Liliopsida</taxon>
        <taxon>Zingiberales</taxon>
        <taxon>Musaceae</taxon>
        <taxon>Ensete</taxon>
    </lineage>
</organism>
<protein>
    <recommendedName>
        <fullName evidence="5">SHSP domain-containing protein</fullName>
    </recommendedName>
</protein>
<feature type="compositionally biased region" description="Polar residues" evidence="4">
    <location>
        <begin position="26"/>
        <end position="37"/>
    </location>
</feature>
<dbReference type="AlphaFoldDB" id="A0A427B7A4"/>
<evidence type="ECO:0000259" key="5">
    <source>
        <dbReference type="PROSITE" id="PS01031"/>
    </source>
</evidence>
<gene>
    <name evidence="6" type="ORF">B296_00004644</name>
</gene>
<dbReference type="PROSITE" id="PS01031">
    <property type="entry name" value="SHSP"/>
    <property type="match status" value="1"/>
</dbReference>
<comment type="caution">
    <text evidence="6">The sequence shown here is derived from an EMBL/GenBank/DDBJ whole genome shotgun (WGS) entry which is preliminary data.</text>
</comment>
<dbReference type="PANTHER" id="PTHR46733:SF2">
    <property type="entry name" value="25.3 KDA HEAT SHOCK PROTEIN, CHLOROPLASTIC-LIKE"/>
    <property type="match status" value="1"/>
</dbReference>
<keyword evidence="1" id="KW-0346">Stress response</keyword>
<dbReference type="SUPFAM" id="SSF49764">
    <property type="entry name" value="HSP20-like chaperones"/>
    <property type="match status" value="1"/>
</dbReference>
<name>A0A427B7A4_ENSVE</name>
<comment type="similarity">
    <text evidence="2 3">Belongs to the small heat shock protein (HSP20) family.</text>
</comment>
<evidence type="ECO:0000313" key="7">
    <source>
        <dbReference type="Proteomes" id="UP000287651"/>
    </source>
</evidence>
<dbReference type="CDD" id="cd06464">
    <property type="entry name" value="ACD_sHsps-like"/>
    <property type="match status" value="1"/>
</dbReference>
<reference evidence="6 7" key="1">
    <citation type="journal article" date="2014" name="Agronomy (Basel)">
        <title>A Draft Genome Sequence for Ensete ventricosum, the Drought-Tolerant Tree Against Hunger.</title>
        <authorList>
            <person name="Harrison J."/>
            <person name="Moore K.A."/>
            <person name="Paszkiewicz K."/>
            <person name="Jones T."/>
            <person name="Grant M."/>
            <person name="Ambacheew D."/>
            <person name="Muzemil S."/>
            <person name="Studholme D.J."/>
        </authorList>
    </citation>
    <scope>NUCLEOTIDE SEQUENCE [LARGE SCALE GENOMIC DNA]</scope>
</reference>
<accession>A0A427B7A4</accession>
<proteinExistence type="inferred from homology"/>
<dbReference type="InterPro" id="IPR044587">
    <property type="entry name" value="HSP21-like"/>
</dbReference>
<feature type="region of interest" description="Disordered" evidence="4">
    <location>
        <begin position="110"/>
        <end position="134"/>
    </location>
</feature>
<feature type="domain" description="SHSP" evidence="5">
    <location>
        <begin position="180"/>
        <end position="289"/>
    </location>
</feature>
<evidence type="ECO:0000256" key="1">
    <source>
        <dbReference type="ARBA" id="ARBA00023016"/>
    </source>
</evidence>
<dbReference type="EMBL" id="AMZH03000322">
    <property type="protein sequence ID" value="RRT84351.1"/>
    <property type="molecule type" value="Genomic_DNA"/>
</dbReference>
<dbReference type="GO" id="GO:0009408">
    <property type="term" value="P:response to heat"/>
    <property type="evidence" value="ECO:0007669"/>
    <property type="project" value="InterPro"/>
</dbReference>
<dbReference type="Gene3D" id="2.60.40.790">
    <property type="match status" value="1"/>
</dbReference>
<dbReference type="Proteomes" id="UP000287651">
    <property type="component" value="Unassembled WGS sequence"/>
</dbReference>
<evidence type="ECO:0000313" key="6">
    <source>
        <dbReference type="EMBL" id="RRT84351.1"/>
    </source>
</evidence>
<dbReference type="PANTHER" id="PTHR46733">
    <property type="entry name" value="26.5 KDA HEAT SHOCK PROTEIN, MITOCHONDRIAL"/>
    <property type="match status" value="1"/>
</dbReference>
<evidence type="ECO:0000256" key="3">
    <source>
        <dbReference type="RuleBase" id="RU003616"/>
    </source>
</evidence>
<evidence type="ECO:0000256" key="4">
    <source>
        <dbReference type="SAM" id="MobiDB-lite"/>
    </source>
</evidence>